<keyword evidence="1" id="KW-0472">Membrane</keyword>
<protein>
    <recommendedName>
        <fullName evidence="3">Energy-coupling factor transporter transmembrane protein EcfT</fullName>
    </recommendedName>
</protein>
<reference evidence="2" key="1">
    <citation type="submission" date="2024-05" db="EMBL/GenBank/DDBJ databases">
        <title>Herbiconiux sp. A18JL235.</title>
        <authorList>
            <person name="Zhang G."/>
        </authorList>
    </citation>
    <scope>NUCLEOTIDE SEQUENCE</scope>
    <source>
        <strain evidence="2">A18JL235</strain>
    </source>
</reference>
<dbReference type="EMBL" id="CP162511">
    <property type="protein sequence ID" value="XDI05587.1"/>
    <property type="molecule type" value="Genomic_DNA"/>
</dbReference>
<feature type="transmembrane region" description="Helical" evidence="1">
    <location>
        <begin position="62"/>
        <end position="80"/>
    </location>
</feature>
<accession>A0AB39BG66</accession>
<evidence type="ECO:0000313" key="2">
    <source>
        <dbReference type="EMBL" id="XDI05587.1"/>
    </source>
</evidence>
<sequence>MNARSIRVVRGLSAASVAVFMAALSHVAAGGGAPAVLGLVIAGAFSAVVCVLFTLRRPSLPLLAVSVALSQFAFHLLFGVGDRGGSGLSVASHEHGGHVSATLVPDASASAVHQHDGGSMWLAHAVAAVLTVVALRRGETVLRRLLALGRSGLGAAATVVRAVRVGLAALPVVLAHLVERASIVARRRSGARVQVWLLGVVDPLDDLGVAFDRLRHRGPPAALIARAAS</sequence>
<feature type="transmembrane region" description="Helical" evidence="1">
    <location>
        <begin position="118"/>
        <end position="135"/>
    </location>
</feature>
<keyword evidence="1" id="KW-1133">Transmembrane helix</keyword>
<feature type="transmembrane region" description="Helical" evidence="1">
    <location>
        <begin position="35"/>
        <end position="55"/>
    </location>
</feature>
<evidence type="ECO:0000256" key="1">
    <source>
        <dbReference type="SAM" id="Phobius"/>
    </source>
</evidence>
<evidence type="ECO:0008006" key="3">
    <source>
        <dbReference type="Google" id="ProtNLM"/>
    </source>
</evidence>
<dbReference type="AlphaFoldDB" id="A0AB39BG66"/>
<feature type="transmembrane region" description="Helical" evidence="1">
    <location>
        <begin position="12"/>
        <end position="29"/>
    </location>
</feature>
<keyword evidence="1" id="KW-0812">Transmembrane</keyword>
<gene>
    <name evidence="2" type="ORF">ABFY20_00425</name>
</gene>
<dbReference type="RefSeq" id="WP_368497969.1">
    <property type="nucleotide sequence ID" value="NZ_CP162511.1"/>
</dbReference>
<name>A0AB39BG66_9MICO</name>
<proteinExistence type="predicted"/>
<organism evidence="2">
    <name type="scientific">Herbiconiux sp. A18JL235</name>
    <dbReference type="NCBI Taxonomy" id="3152363"/>
    <lineage>
        <taxon>Bacteria</taxon>
        <taxon>Bacillati</taxon>
        <taxon>Actinomycetota</taxon>
        <taxon>Actinomycetes</taxon>
        <taxon>Micrococcales</taxon>
        <taxon>Microbacteriaceae</taxon>
        <taxon>Herbiconiux</taxon>
    </lineage>
</organism>